<evidence type="ECO:0000313" key="2">
    <source>
        <dbReference type="EMBL" id="BAB01826.1"/>
    </source>
</evidence>
<dbReference type="InterPro" id="IPR003871">
    <property type="entry name" value="RFA1B/D_OB_1st"/>
</dbReference>
<name>Q9LS65_ARATH</name>
<protein>
    <recommendedName>
        <fullName evidence="1">Replication protein A 70 kDa DNA-binding subunit B/D first OB fold domain-containing protein</fullName>
    </recommendedName>
</protein>
<dbReference type="InterPro" id="IPR012340">
    <property type="entry name" value="NA-bd_OB-fold"/>
</dbReference>
<dbReference type="Pfam" id="PF02721">
    <property type="entry name" value="DUF223"/>
    <property type="match status" value="1"/>
</dbReference>
<accession>Q9LS65</accession>
<evidence type="ECO:0000259" key="1">
    <source>
        <dbReference type="Pfam" id="PF02721"/>
    </source>
</evidence>
<reference evidence="2" key="1">
    <citation type="journal article" date="2000" name="DNA Res.">
        <title>Structural analysis of Arabidopsis thaliana chromosome 3. I. Sequence features of the regions of 4,504,864 bp covered by sixty P1 and TAC clones.</title>
        <authorList>
            <person name="Sato S."/>
            <person name="Nakamura Y."/>
            <person name="Kaneko T."/>
            <person name="Katoh T."/>
            <person name="Asamizu E."/>
            <person name="Tabata S."/>
        </authorList>
    </citation>
    <scope>NUCLEOTIDE SEQUENCE [LARGE SCALE GENOMIC DNA]</scope>
</reference>
<dbReference type="EMBL" id="AB026657">
    <property type="protein sequence ID" value="BAB01826.1"/>
    <property type="molecule type" value="Genomic_DNA"/>
</dbReference>
<dbReference type="AlphaFoldDB" id="Q9LS65"/>
<proteinExistence type="predicted"/>
<dbReference type="Gene3D" id="2.40.50.140">
    <property type="entry name" value="Nucleic acid-binding proteins"/>
    <property type="match status" value="1"/>
</dbReference>
<organism evidence="2">
    <name type="scientific">Arabidopsis thaliana</name>
    <name type="common">Mouse-ear cress</name>
    <dbReference type="NCBI Taxonomy" id="3702"/>
    <lineage>
        <taxon>Eukaryota</taxon>
        <taxon>Viridiplantae</taxon>
        <taxon>Streptophyta</taxon>
        <taxon>Embryophyta</taxon>
        <taxon>Tracheophyta</taxon>
        <taxon>Spermatophyta</taxon>
        <taxon>Magnoliopsida</taxon>
        <taxon>eudicotyledons</taxon>
        <taxon>Gunneridae</taxon>
        <taxon>Pentapetalae</taxon>
        <taxon>rosids</taxon>
        <taxon>malvids</taxon>
        <taxon>Brassicales</taxon>
        <taxon>Brassicaceae</taxon>
        <taxon>Camelineae</taxon>
        <taxon>Arabidopsis</taxon>
    </lineage>
</organism>
<feature type="domain" description="Replication protein A 70 kDa DNA-binding subunit B/D first OB fold" evidence="1">
    <location>
        <begin position="33"/>
        <end position="115"/>
    </location>
</feature>
<reference key="2">
    <citation type="journal article" date="2000" name="Nature">
        <title>Sequence and analysis of chromosome 3 of the plant Arabidopsis thaliana.</title>
        <authorList>
            <consortium name="European Union Chromosome 3 Arabidopsis Sequencing Consortium"/>
            <consortium name="Institute for Genomic Research"/>
            <consortium name="Kazusa DNA Research Institute"/>
            <person name="Salanoubat M."/>
            <person name="Lemcke K."/>
            <person name="Rieger M."/>
            <person name="Ansorge W."/>
            <person name="Unseld M."/>
            <person name="Fartmann B."/>
            <person name="Valle G."/>
            <person name="Blocker H."/>
            <person name="Perez-Alonso M."/>
            <person name="Obermaier B."/>
            <person name="Delseny M."/>
            <person name="Boutry M."/>
            <person name="Grivell L.A."/>
            <person name="Mache R."/>
            <person name="Puigdomenech P."/>
            <person name="De Simone V."/>
            <person name="Choisne N."/>
            <person name="Artiguenave F."/>
            <person name="Robert C."/>
            <person name="Brottier P."/>
            <person name="Wincker P."/>
            <person name="Cattolico L."/>
            <person name="Weissenbach J."/>
            <person name="Saurin W."/>
            <person name="Quetier F."/>
            <person name="Schafer M."/>
            <person name="Muller-Auer S."/>
            <person name="Gabel C."/>
            <person name="Fuchs M."/>
            <person name="Benes V."/>
            <person name="Wurmbach E."/>
            <person name="Drzonek H."/>
            <person name="Erfle H."/>
            <person name="Jordan N."/>
            <person name="Bangert S."/>
            <person name="Wiedelmann R."/>
            <person name="Kranz H."/>
            <person name="Voss H."/>
            <person name="Holland R."/>
            <person name="Brandt P."/>
            <person name="Nyakatura G."/>
            <person name="Vezzi A."/>
            <person name="D'Angelo M."/>
            <person name="Pallavicini A."/>
            <person name="Toppo S."/>
            <person name="Simionati B."/>
            <person name="Conrad A."/>
            <person name="Hornischer K."/>
            <person name="Kauer G."/>
            <person name="Lohnert T.H."/>
            <person name="Nordsiek G."/>
            <person name="Reichelt J."/>
            <person name="Scharfe M."/>
            <person name="Schon O."/>
            <person name="Bargues M."/>
            <person name="Terol J."/>
            <person name="Climent J."/>
            <person name="Navarro P."/>
            <person name="Collado C."/>
            <person name="Perez-Perez A."/>
            <person name="Ottenwalder B."/>
            <person name="Duchemin D."/>
            <person name="Cooke R."/>
            <person name="Laudie M."/>
            <person name="Berger-Llauro C."/>
            <person name="Purnelle B."/>
            <person name="Masuy D."/>
            <person name="de Haan M."/>
            <person name="Maarse A.C."/>
            <person name="Alcaraz J.P."/>
            <person name="Cottet A."/>
            <person name="Casacuberta E."/>
            <person name="Monfort A."/>
            <person name="Argiriou A."/>
            <person name="flores M."/>
            <person name="Liguori R."/>
            <person name="Vitale D."/>
            <person name="Mannhaupt G."/>
            <person name="Haase D."/>
            <person name="Schoof H."/>
            <person name="Rudd S."/>
            <person name="Zaccaria P."/>
            <person name="Mewes H.W."/>
            <person name="Mayer K.F."/>
            <person name="Kaul S."/>
            <person name="Town C.D."/>
            <person name="Koo H.L."/>
            <person name="Tallon L.J."/>
            <person name="Jenkins J."/>
            <person name="Rooney T."/>
            <person name="Rizzo M."/>
            <person name="Walts A."/>
            <person name="Utterback T."/>
            <person name="Fujii C.Y."/>
            <person name="Shea T.P."/>
            <person name="Creasy T.H."/>
            <person name="Haas B."/>
            <person name="Maiti R."/>
            <person name="Wu D."/>
            <person name="Peterson J."/>
            <person name="Van Aken S."/>
            <person name="Pai G."/>
            <person name="Militscher J."/>
            <person name="Sellers P."/>
            <person name="Gill J.E."/>
            <person name="Feldblyum T.V."/>
            <person name="Preuss D."/>
            <person name="Lin X."/>
            <person name="Nierman W.C."/>
            <person name="Salzberg S.L."/>
            <person name="White O."/>
            <person name="Venter J.C."/>
            <person name="Fraser C.M."/>
            <person name="Kaneko T."/>
            <person name="Nakamura Y."/>
            <person name="Sato S."/>
            <person name="Kato T."/>
            <person name="Asamizu E."/>
            <person name="Sasamoto S."/>
            <person name="Kimura T."/>
            <person name="Idesawa K."/>
            <person name="Kawashima K."/>
            <person name="Kishida Y."/>
            <person name="Kiyokawa C."/>
            <person name="Kohara M."/>
            <person name="Matsumoto M."/>
            <person name="Matsuno A."/>
            <person name="Muraki A."/>
            <person name="Nakayama S."/>
            <person name="Nakazaki N."/>
            <person name="Shinpo S."/>
            <person name="Takeuchi C."/>
            <person name="Wada T."/>
            <person name="Watanabe A."/>
            <person name="Yamada M."/>
            <person name="Yasuda M."/>
            <person name="Tabata S."/>
        </authorList>
    </citation>
    <scope>NUCLEOTIDE SEQUENCE [LARGE SCALE GENOMIC DNA]</scope>
    <source>
        <strain>cv. Columbia</strain>
    </source>
</reference>
<dbReference type="ExpressionAtlas" id="Q9LS65">
    <property type="expression patterns" value="differential"/>
</dbReference>
<dbReference type="CDD" id="cd04480">
    <property type="entry name" value="RPA1_DBD_A_like"/>
    <property type="match status" value="1"/>
</dbReference>
<sequence>MSLINLSNLNLATYVAFNDLQLGTYVQHVIGHIVRMWEVHTEIRTANDRDVFLGNSLLLLDEKNSLIRCFIPSSLVEKYNSIFQEGMILQIQGFEVRPCIKHTKITDHPFVKKFNMAKDKIIYMAKDREREIQSIQLHTMYTC</sequence>
<dbReference type="SUPFAM" id="SSF50249">
    <property type="entry name" value="Nucleic acid-binding proteins"/>
    <property type="match status" value="1"/>
</dbReference>